<sequence length="47" mass="5199">MSIAAAVTAALHMIERYRTPVSWFSRATAGGDTGRLFLRRPQPPNAR</sequence>
<evidence type="ECO:0000313" key="1">
    <source>
        <dbReference type="EMBL" id="QVI25424.1"/>
    </source>
</evidence>
<dbReference type="EMBL" id="CP074371">
    <property type="protein sequence ID" value="QVI25424.1"/>
    <property type="molecule type" value="Genomic_DNA"/>
</dbReference>
<name>A0ABX8D152_9NOCA</name>
<proteinExistence type="predicted"/>
<gene>
    <name evidence="1" type="ORF">KHQ06_27155</name>
</gene>
<protein>
    <submittedName>
        <fullName evidence="1">Uncharacterized protein</fullName>
    </submittedName>
</protein>
<dbReference type="Proteomes" id="UP000683310">
    <property type="component" value="Chromosome"/>
</dbReference>
<organism evidence="1 2">
    <name type="scientific">Nocardia tengchongensis</name>
    <dbReference type="NCBI Taxonomy" id="2055889"/>
    <lineage>
        <taxon>Bacteria</taxon>
        <taxon>Bacillati</taxon>
        <taxon>Actinomycetota</taxon>
        <taxon>Actinomycetes</taxon>
        <taxon>Mycobacteriales</taxon>
        <taxon>Nocardiaceae</taxon>
        <taxon>Nocardia</taxon>
    </lineage>
</organism>
<dbReference type="RefSeq" id="WP_213561483.1">
    <property type="nucleotide sequence ID" value="NZ_JBHYZU010000237.1"/>
</dbReference>
<evidence type="ECO:0000313" key="2">
    <source>
        <dbReference type="Proteomes" id="UP000683310"/>
    </source>
</evidence>
<reference evidence="1 2" key="1">
    <citation type="submission" date="2021-04" db="EMBL/GenBank/DDBJ databases">
        <title>Nocardia tengchongensis.</title>
        <authorList>
            <person name="Zhuang k."/>
            <person name="Ran Y."/>
            <person name="Li W."/>
        </authorList>
    </citation>
    <scope>NUCLEOTIDE SEQUENCE [LARGE SCALE GENOMIC DNA]</scope>
    <source>
        <strain evidence="1 2">CFH S0057</strain>
    </source>
</reference>
<accession>A0ABX8D152</accession>
<keyword evidence="2" id="KW-1185">Reference proteome</keyword>